<dbReference type="Ensembl" id="ENSSRHT00000041731.1">
    <property type="protein sequence ID" value="ENSSRHP00000040568.1"/>
    <property type="gene ID" value="ENSSRHG00000020644.1"/>
</dbReference>
<name>A0A673ISP3_9TELE</name>
<reference evidence="1" key="1">
    <citation type="submission" date="2025-08" db="UniProtKB">
        <authorList>
            <consortium name="Ensembl"/>
        </authorList>
    </citation>
    <scope>IDENTIFICATION</scope>
</reference>
<reference evidence="1" key="2">
    <citation type="submission" date="2025-09" db="UniProtKB">
        <authorList>
            <consortium name="Ensembl"/>
        </authorList>
    </citation>
    <scope>IDENTIFICATION</scope>
</reference>
<evidence type="ECO:0000313" key="2">
    <source>
        <dbReference type="Proteomes" id="UP000472270"/>
    </source>
</evidence>
<proteinExistence type="predicted"/>
<dbReference type="Proteomes" id="UP000472270">
    <property type="component" value="Unassembled WGS sequence"/>
</dbReference>
<accession>A0A673ISP3</accession>
<sequence length="91" mass="10582">MFDQNQHCLVQKNVKAKEQKNTITTVKHGGGPVLLWRCFTVARSENTDCIKPFWQDIGMTVLLECPVIIKLQFVLRRHHKNVLEWPVQSPD</sequence>
<dbReference type="AlphaFoldDB" id="A0A673ISP3"/>
<keyword evidence="2" id="KW-1185">Reference proteome</keyword>
<protein>
    <submittedName>
        <fullName evidence="1">Uncharacterized protein</fullName>
    </submittedName>
</protein>
<evidence type="ECO:0000313" key="1">
    <source>
        <dbReference type="Ensembl" id="ENSSRHP00000040568.1"/>
    </source>
</evidence>
<organism evidence="1 2">
    <name type="scientific">Sinocyclocheilus rhinocerous</name>
    <dbReference type="NCBI Taxonomy" id="307959"/>
    <lineage>
        <taxon>Eukaryota</taxon>
        <taxon>Metazoa</taxon>
        <taxon>Chordata</taxon>
        <taxon>Craniata</taxon>
        <taxon>Vertebrata</taxon>
        <taxon>Euteleostomi</taxon>
        <taxon>Actinopterygii</taxon>
        <taxon>Neopterygii</taxon>
        <taxon>Teleostei</taxon>
        <taxon>Ostariophysi</taxon>
        <taxon>Cypriniformes</taxon>
        <taxon>Cyprinidae</taxon>
        <taxon>Cyprininae</taxon>
        <taxon>Sinocyclocheilus</taxon>
    </lineage>
</organism>